<dbReference type="Proteomes" id="UP000186136">
    <property type="component" value="Unassembled WGS sequence"/>
</dbReference>
<reference evidence="2 3" key="1">
    <citation type="submission" date="2016-08" db="EMBL/GenBank/DDBJ databases">
        <title>Whole genome shotgun sequence of Pichia membranifaciens KS47-1.</title>
        <authorList>
            <person name="Konishi M."/>
            <person name="Ishida M."/>
            <person name="Arakawa T."/>
            <person name="Kato Y."/>
            <person name="Horiuchi J."/>
        </authorList>
    </citation>
    <scope>NUCLEOTIDE SEQUENCE [LARGE SCALE GENOMIC DNA]</scope>
    <source>
        <strain evidence="2 3">KS47-1</strain>
    </source>
</reference>
<accession>A0A1Q2YKN9</accession>
<protein>
    <submittedName>
        <fullName evidence="2">Uncharacterized protein</fullName>
    </submittedName>
</protein>
<dbReference type="OrthoDB" id="10417232at2759"/>
<gene>
    <name evidence="2" type="ORF">PMKS-003615</name>
</gene>
<feature type="region of interest" description="Disordered" evidence="1">
    <location>
        <begin position="327"/>
        <end position="376"/>
    </location>
</feature>
<comment type="caution">
    <text evidence="2">The sequence shown here is derived from an EMBL/GenBank/DDBJ whole genome shotgun (WGS) entry which is preliminary data.</text>
</comment>
<feature type="compositionally biased region" description="Acidic residues" evidence="1">
    <location>
        <begin position="350"/>
        <end position="376"/>
    </location>
</feature>
<evidence type="ECO:0000313" key="2">
    <source>
        <dbReference type="EMBL" id="GAV30108.1"/>
    </source>
</evidence>
<sequence length="396" mass="47036">MEKLYYPTLYYFLKRKAAMLQPFFNAEKYTYVHPVSFKDKLVGCKILGLFSVNIMLNKTIEYIRTEIMYVREFNEIQCDFDDDDSILRILEDYNADKNNRRNRPMRKRKRDDPTYVENILTKGFRRSISGITCLLIGYLVLTNRPLSRFSQYLDIKTDAFEFKDNLISISTGEFCFTVDDESVVRCFKYYQVIRTFLLKADEQIDDNFFFLKLDYVTPRTFFDLMGSRYTNYRYLCSFLKACHEKNNSRGEKFSRNWIELVRQGLRERSEGYLVINLKLIAPNHQKFVGSEDALNVDPRSYLPIDENFSLKDIIESGFLDYNFADEEEVEDDDQNLNAPKAKQINREEDIHEENDDDINDGDNDGDDDDFSNEDYETLITRIKTQYQGRTDKKMKF</sequence>
<name>A0A1Q2YKN9_9ASCO</name>
<evidence type="ECO:0000313" key="3">
    <source>
        <dbReference type="Proteomes" id="UP000186136"/>
    </source>
</evidence>
<proteinExistence type="predicted"/>
<organism evidence="2 3">
    <name type="scientific">Pichia membranifaciens</name>
    <dbReference type="NCBI Taxonomy" id="4926"/>
    <lineage>
        <taxon>Eukaryota</taxon>
        <taxon>Fungi</taxon>
        <taxon>Dikarya</taxon>
        <taxon>Ascomycota</taxon>
        <taxon>Saccharomycotina</taxon>
        <taxon>Pichiomycetes</taxon>
        <taxon>Pichiales</taxon>
        <taxon>Pichiaceae</taxon>
        <taxon>Pichia</taxon>
    </lineage>
</organism>
<keyword evidence="3" id="KW-1185">Reference proteome</keyword>
<dbReference type="EMBL" id="BDGI01000159">
    <property type="protein sequence ID" value="GAV30108.1"/>
    <property type="molecule type" value="Genomic_DNA"/>
</dbReference>
<evidence type="ECO:0000256" key="1">
    <source>
        <dbReference type="SAM" id="MobiDB-lite"/>
    </source>
</evidence>
<dbReference type="AlphaFoldDB" id="A0A1Q2YKN9"/>